<sequence>MSQSRKGRRLQLYTYEQLPKWYQQMESPYITAGYRNNLSYQQCLRSIFQIHNETGNIWTHLLPAILFLPLALYDVAVIVPGLHGKLADYVTMAIFHFDNQITLLASAYFHTFLAQGCKQNYEQCLAVDLWGVAMATAGNSLIYVAYAFCCSWWWQLFYYGLLGGLMTWYSVIWLHPRMVPGWVSLERRLLAFFPLWVGVLAALALHTLHHNRHWPDNLAQLLALHYWLRAVANHLVGIIVFFFAKVPERWWPGRFNIWGQSHQGFHIVVVLSQLFWRRAIISFMQMELQTFC</sequence>
<dbReference type="GO" id="GO:0046872">
    <property type="term" value="F:metal ion binding"/>
    <property type="evidence" value="ECO:0007669"/>
    <property type="project" value="UniProtKB-KW"/>
</dbReference>
<feature type="transmembrane region" description="Helical" evidence="7">
    <location>
        <begin position="152"/>
        <end position="176"/>
    </location>
</feature>
<keyword evidence="3 7" id="KW-0812">Transmembrane</keyword>
<dbReference type="AlphaFoldDB" id="A0A8J9Z4R3"/>
<dbReference type="Proteomes" id="UP000838412">
    <property type="component" value="Chromosome 15"/>
</dbReference>
<feature type="binding site" evidence="6">
    <location>
        <position position="266"/>
    </location>
    <ligand>
        <name>Zn(2+)</name>
        <dbReference type="ChEBI" id="CHEBI:29105"/>
    </ligand>
</feature>
<keyword evidence="9" id="KW-1185">Reference proteome</keyword>
<evidence type="ECO:0000256" key="3">
    <source>
        <dbReference type="ARBA" id="ARBA00022692"/>
    </source>
</evidence>
<feature type="transmembrane region" description="Helical" evidence="7">
    <location>
        <begin position="89"/>
        <end position="113"/>
    </location>
</feature>
<comment type="similarity">
    <text evidence="2">Belongs to the ADIPOR family.</text>
</comment>
<protein>
    <submittedName>
        <fullName evidence="8">PAQR3 protein</fullName>
    </submittedName>
</protein>
<accession>A0A8J9Z4R3</accession>
<feature type="binding site" evidence="6">
    <location>
        <position position="262"/>
    </location>
    <ligand>
        <name>Zn(2+)</name>
        <dbReference type="ChEBI" id="CHEBI:29105"/>
    </ligand>
</feature>
<feature type="binding site" evidence="6">
    <location>
        <position position="110"/>
    </location>
    <ligand>
        <name>Zn(2+)</name>
        <dbReference type="ChEBI" id="CHEBI:29105"/>
    </ligand>
</feature>
<dbReference type="InterPro" id="IPR004254">
    <property type="entry name" value="AdipoR/HlyIII-related"/>
</dbReference>
<dbReference type="PANTHER" id="PTHR20855">
    <property type="entry name" value="ADIPOR/PROGESTIN RECEPTOR-RELATED"/>
    <property type="match status" value="1"/>
</dbReference>
<gene>
    <name evidence="8" type="primary">PAQR3</name>
    <name evidence="8" type="ORF">BLAG_LOCUS8902</name>
</gene>
<evidence type="ECO:0000256" key="7">
    <source>
        <dbReference type="SAM" id="Phobius"/>
    </source>
</evidence>
<evidence type="ECO:0000256" key="6">
    <source>
        <dbReference type="PIRSR" id="PIRSR604254-1"/>
    </source>
</evidence>
<proteinExistence type="inferred from homology"/>
<feature type="transmembrane region" description="Helical" evidence="7">
    <location>
        <begin position="188"/>
        <end position="206"/>
    </location>
</feature>
<dbReference type="Pfam" id="PF03006">
    <property type="entry name" value="HlyIII"/>
    <property type="match status" value="1"/>
</dbReference>
<keyword evidence="6" id="KW-0862">Zinc</keyword>
<feature type="transmembrane region" description="Helical" evidence="7">
    <location>
        <begin position="125"/>
        <end position="146"/>
    </location>
</feature>
<keyword evidence="5 7" id="KW-0472">Membrane</keyword>
<evidence type="ECO:0000256" key="2">
    <source>
        <dbReference type="ARBA" id="ARBA00007018"/>
    </source>
</evidence>
<feature type="transmembrane region" description="Helical" evidence="7">
    <location>
        <begin position="226"/>
        <end position="244"/>
    </location>
</feature>
<keyword evidence="4 7" id="KW-1133">Transmembrane helix</keyword>
<feature type="transmembrane region" description="Helical" evidence="7">
    <location>
        <begin position="61"/>
        <end position="83"/>
    </location>
</feature>
<evidence type="ECO:0000313" key="9">
    <source>
        <dbReference type="Proteomes" id="UP000838412"/>
    </source>
</evidence>
<evidence type="ECO:0000313" key="8">
    <source>
        <dbReference type="EMBL" id="CAH1247130.1"/>
    </source>
</evidence>
<dbReference type="GO" id="GO:0016020">
    <property type="term" value="C:membrane"/>
    <property type="evidence" value="ECO:0007669"/>
    <property type="project" value="UniProtKB-SubCell"/>
</dbReference>
<dbReference type="GO" id="GO:0038023">
    <property type="term" value="F:signaling receptor activity"/>
    <property type="evidence" value="ECO:0007669"/>
    <property type="project" value="TreeGrafter"/>
</dbReference>
<reference evidence="8" key="1">
    <citation type="submission" date="2022-01" db="EMBL/GenBank/DDBJ databases">
        <authorList>
            <person name="Braso-Vives M."/>
        </authorList>
    </citation>
    <scope>NUCLEOTIDE SEQUENCE</scope>
</reference>
<dbReference type="PANTHER" id="PTHR20855:SF52">
    <property type="entry name" value="ADIPONECTIN RECEPTOR PROTEIN"/>
    <property type="match status" value="1"/>
</dbReference>
<name>A0A8J9Z4R3_BRALA</name>
<comment type="subcellular location">
    <subcellularLocation>
        <location evidence="1">Membrane</location>
        <topology evidence="1">Multi-pass membrane protein</topology>
    </subcellularLocation>
</comment>
<organism evidence="8 9">
    <name type="scientific">Branchiostoma lanceolatum</name>
    <name type="common">Common lancelet</name>
    <name type="synonym">Amphioxus lanceolatum</name>
    <dbReference type="NCBI Taxonomy" id="7740"/>
    <lineage>
        <taxon>Eukaryota</taxon>
        <taxon>Metazoa</taxon>
        <taxon>Chordata</taxon>
        <taxon>Cephalochordata</taxon>
        <taxon>Leptocardii</taxon>
        <taxon>Amphioxiformes</taxon>
        <taxon>Branchiostomatidae</taxon>
        <taxon>Branchiostoma</taxon>
    </lineage>
</organism>
<evidence type="ECO:0000256" key="1">
    <source>
        <dbReference type="ARBA" id="ARBA00004141"/>
    </source>
</evidence>
<dbReference type="EMBL" id="OV696700">
    <property type="protein sequence ID" value="CAH1247130.1"/>
    <property type="molecule type" value="Genomic_DNA"/>
</dbReference>
<evidence type="ECO:0000256" key="4">
    <source>
        <dbReference type="ARBA" id="ARBA00022989"/>
    </source>
</evidence>
<keyword evidence="6" id="KW-0479">Metal-binding</keyword>
<dbReference type="OrthoDB" id="535992at2759"/>
<evidence type="ECO:0000256" key="5">
    <source>
        <dbReference type="ARBA" id="ARBA00023136"/>
    </source>
</evidence>